<keyword evidence="8" id="KW-0675">Receptor</keyword>
<feature type="transmembrane region" description="Helical" evidence="10">
    <location>
        <begin position="178"/>
        <end position="202"/>
    </location>
</feature>
<dbReference type="GO" id="GO:0005886">
    <property type="term" value="C:plasma membrane"/>
    <property type="evidence" value="ECO:0007669"/>
    <property type="project" value="UniProtKB-SubCell"/>
</dbReference>
<name>A0A482W441_ASBVE</name>
<dbReference type="GO" id="GO:0005549">
    <property type="term" value="F:odorant binding"/>
    <property type="evidence" value="ECO:0007669"/>
    <property type="project" value="InterPro"/>
</dbReference>
<evidence type="ECO:0000313" key="12">
    <source>
        <dbReference type="Proteomes" id="UP000292052"/>
    </source>
</evidence>
<evidence type="ECO:0000256" key="8">
    <source>
        <dbReference type="ARBA" id="ARBA00023170"/>
    </source>
</evidence>
<dbReference type="EMBL" id="QDEB01035469">
    <property type="protein sequence ID" value="RZC39318.1"/>
    <property type="molecule type" value="Genomic_DNA"/>
</dbReference>
<keyword evidence="3" id="KW-0716">Sensory transduction</keyword>
<evidence type="ECO:0000256" key="9">
    <source>
        <dbReference type="ARBA" id="ARBA00023224"/>
    </source>
</evidence>
<gene>
    <name evidence="11" type="ORF">BDFB_012450</name>
</gene>
<comment type="caution">
    <text evidence="11">The sequence shown here is derived from an EMBL/GenBank/DDBJ whole genome shotgun (WGS) entry which is preliminary data.</text>
</comment>
<keyword evidence="5" id="KW-0552">Olfaction</keyword>
<accession>A0A482W441</accession>
<evidence type="ECO:0000256" key="5">
    <source>
        <dbReference type="ARBA" id="ARBA00022725"/>
    </source>
</evidence>
<evidence type="ECO:0000256" key="10">
    <source>
        <dbReference type="SAM" id="Phobius"/>
    </source>
</evidence>
<dbReference type="GO" id="GO:0007165">
    <property type="term" value="P:signal transduction"/>
    <property type="evidence" value="ECO:0007669"/>
    <property type="project" value="UniProtKB-KW"/>
</dbReference>
<dbReference type="PANTHER" id="PTHR21137:SF35">
    <property type="entry name" value="ODORANT RECEPTOR 19A-RELATED"/>
    <property type="match status" value="1"/>
</dbReference>
<evidence type="ECO:0000256" key="4">
    <source>
        <dbReference type="ARBA" id="ARBA00022692"/>
    </source>
</evidence>
<evidence type="ECO:0000256" key="2">
    <source>
        <dbReference type="ARBA" id="ARBA00022475"/>
    </source>
</evidence>
<feature type="transmembrane region" description="Helical" evidence="10">
    <location>
        <begin position="68"/>
        <end position="89"/>
    </location>
</feature>
<evidence type="ECO:0000256" key="1">
    <source>
        <dbReference type="ARBA" id="ARBA00004651"/>
    </source>
</evidence>
<keyword evidence="2" id="KW-1003">Cell membrane</keyword>
<feature type="transmembrane region" description="Helical" evidence="10">
    <location>
        <begin position="355"/>
        <end position="377"/>
    </location>
</feature>
<feature type="transmembrane region" description="Helical" evidence="10">
    <location>
        <begin position="127"/>
        <end position="146"/>
    </location>
</feature>
<evidence type="ECO:0000256" key="6">
    <source>
        <dbReference type="ARBA" id="ARBA00022989"/>
    </source>
</evidence>
<dbReference type="PANTHER" id="PTHR21137">
    <property type="entry name" value="ODORANT RECEPTOR"/>
    <property type="match status" value="1"/>
</dbReference>
<evidence type="ECO:0000256" key="3">
    <source>
        <dbReference type="ARBA" id="ARBA00022606"/>
    </source>
</evidence>
<dbReference type="InterPro" id="IPR004117">
    <property type="entry name" value="7tm6_olfct_rcpt"/>
</dbReference>
<reference evidence="11 12" key="1">
    <citation type="submission" date="2017-03" db="EMBL/GenBank/DDBJ databases">
        <title>Genome of the blue death feigning beetle - Asbolus verrucosus.</title>
        <authorList>
            <person name="Rider S.D."/>
        </authorList>
    </citation>
    <scope>NUCLEOTIDE SEQUENCE [LARGE SCALE GENOMIC DNA]</scope>
    <source>
        <strain evidence="11">Butters</strain>
        <tissue evidence="11">Head and leg muscle</tissue>
    </source>
</reference>
<evidence type="ECO:0000256" key="7">
    <source>
        <dbReference type="ARBA" id="ARBA00023136"/>
    </source>
</evidence>
<dbReference type="GO" id="GO:0004984">
    <property type="term" value="F:olfactory receptor activity"/>
    <property type="evidence" value="ECO:0007669"/>
    <property type="project" value="InterPro"/>
</dbReference>
<feature type="non-terminal residue" evidence="11">
    <location>
        <position position="387"/>
    </location>
</feature>
<keyword evidence="4 10" id="KW-0812">Transmembrane</keyword>
<keyword evidence="12" id="KW-1185">Reference proteome</keyword>
<protein>
    <submittedName>
        <fullName evidence="11">7tm 6 domain containing protein</fullName>
    </submittedName>
</protein>
<keyword evidence="6 10" id="KW-1133">Transmembrane helix</keyword>
<dbReference type="Proteomes" id="UP000292052">
    <property type="component" value="Unassembled WGS sequence"/>
</dbReference>
<feature type="transmembrane region" description="Helical" evidence="10">
    <location>
        <begin position="255"/>
        <end position="278"/>
    </location>
</feature>
<keyword evidence="9" id="KW-0807">Transducer</keyword>
<comment type="subcellular location">
    <subcellularLocation>
        <location evidence="1">Cell membrane</location>
        <topology evidence="1">Multi-pass membrane protein</topology>
    </subcellularLocation>
</comment>
<sequence>MEKFDWKLTISLNILKLKVVGLWPAGDETYRPNLYTLWAIFCITLFTFGHNFFQAINIIFIFSDLEAVVASTFVTLPELLTLLKVYGVIRNMKLVKQLMVVLNSDIFQPKNARQINLIGPSLKFWKIIYVLYWSASLGAIFFWSTYPLMDKSFKDYRLPFLAWYPYNNKISPFYEITYIYQILGVCFIATTALSIDTLIAALNVYTGAQFDILADNIKHLYDDTSTDFNEKLINSVRHHREILKFAENTGKFSNWIVMGQFFISAISIGITMFQLTSVKSTVEIFMFCWFGNEVEVKVYNNFPLVLTTHITLFFFKSNQLPYAAYESNWINAPTDVKTKMILFIMRCQKPCKMSALNLFYLSLNTFMSILRASWSYFALLHQVSSRG</sequence>
<dbReference type="AlphaFoldDB" id="A0A482W441"/>
<feature type="transmembrane region" description="Helical" evidence="10">
    <location>
        <begin position="37"/>
        <end position="62"/>
    </location>
</feature>
<keyword evidence="7 10" id="KW-0472">Membrane</keyword>
<feature type="transmembrane region" description="Helical" evidence="10">
    <location>
        <begin position="298"/>
        <end position="315"/>
    </location>
</feature>
<proteinExistence type="predicted"/>
<dbReference type="OrthoDB" id="7677057at2759"/>
<dbReference type="Pfam" id="PF02949">
    <property type="entry name" value="7tm_6"/>
    <property type="match status" value="1"/>
</dbReference>
<evidence type="ECO:0000313" key="11">
    <source>
        <dbReference type="EMBL" id="RZC39318.1"/>
    </source>
</evidence>
<organism evidence="11 12">
    <name type="scientific">Asbolus verrucosus</name>
    <name type="common">Desert ironclad beetle</name>
    <dbReference type="NCBI Taxonomy" id="1661398"/>
    <lineage>
        <taxon>Eukaryota</taxon>
        <taxon>Metazoa</taxon>
        <taxon>Ecdysozoa</taxon>
        <taxon>Arthropoda</taxon>
        <taxon>Hexapoda</taxon>
        <taxon>Insecta</taxon>
        <taxon>Pterygota</taxon>
        <taxon>Neoptera</taxon>
        <taxon>Endopterygota</taxon>
        <taxon>Coleoptera</taxon>
        <taxon>Polyphaga</taxon>
        <taxon>Cucujiformia</taxon>
        <taxon>Tenebrionidae</taxon>
        <taxon>Pimeliinae</taxon>
        <taxon>Asbolus</taxon>
    </lineage>
</organism>